<keyword evidence="2" id="KW-1185">Reference proteome</keyword>
<evidence type="ECO:0000313" key="1">
    <source>
        <dbReference type="EMBL" id="GGX59802.1"/>
    </source>
</evidence>
<reference evidence="1" key="2">
    <citation type="submission" date="2020-09" db="EMBL/GenBank/DDBJ databases">
        <authorList>
            <person name="Sun Q."/>
            <person name="Kim S."/>
        </authorList>
    </citation>
    <scope>NUCLEOTIDE SEQUENCE</scope>
    <source>
        <strain evidence="1">KCTC 22169</strain>
    </source>
</reference>
<dbReference type="EMBL" id="BMXR01000007">
    <property type="protein sequence ID" value="GGX59802.1"/>
    <property type="molecule type" value="Genomic_DNA"/>
</dbReference>
<evidence type="ECO:0000313" key="2">
    <source>
        <dbReference type="Proteomes" id="UP000626148"/>
    </source>
</evidence>
<dbReference type="Proteomes" id="UP000626148">
    <property type="component" value="Unassembled WGS sequence"/>
</dbReference>
<gene>
    <name evidence="1" type="ORF">GCM10007392_29740</name>
</gene>
<name>A0A918NBA3_9GAMM</name>
<protein>
    <submittedName>
        <fullName evidence="1">Uncharacterized protein</fullName>
    </submittedName>
</protein>
<sequence>MPNRQHPSGDSPSEYFIKDLPATHNPLIGILPVDTLNNTRNALCTLREFSENPGVAPKQEANTGFYSLMTCVIDALDFEIHGRE</sequence>
<accession>A0A918NBA3</accession>
<proteinExistence type="predicted"/>
<reference evidence="1" key="1">
    <citation type="journal article" date="2014" name="Int. J. Syst. Evol. Microbiol.">
        <title>Complete genome sequence of Corynebacterium casei LMG S-19264T (=DSM 44701T), isolated from a smear-ripened cheese.</title>
        <authorList>
            <consortium name="US DOE Joint Genome Institute (JGI-PGF)"/>
            <person name="Walter F."/>
            <person name="Albersmeier A."/>
            <person name="Kalinowski J."/>
            <person name="Ruckert C."/>
        </authorList>
    </citation>
    <scope>NUCLEOTIDE SEQUENCE</scope>
    <source>
        <strain evidence="1">KCTC 22169</strain>
    </source>
</reference>
<dbReference type="AlphaFoldDB" id="A0A918NBA3"/>
<dbReference type="RefSeq" id="WP_189610061.1">
    <property type="nucleotide sequence ID" value="NZ_BMXR01000007.1"/>
</dbReference>
<comment type="caution">
    <text evidence="1">The sequence shown here is derived from an EMBL/GenBank/DDBJ whole genome shotgun (WGS) entry which is preliminary data.</text>
</comment>
<organism evidence="1 2">
    <name type="scientific">Saccharospirillum salsuginis</name>
    <dbReference type="NCBI Taxonomy" id="418750"/>
    <lineage>
        <taxon>Bacteria</taxon>
        <taxon>Pseudomonadati</taxon>
        <taxon>Pseudomonadota</taxon>
        <taxon>Gammaproteobacteria</taxon>
        <taxon>Oceanospirillales</taxon>
        <taxon>Saccharospirillaceae</taxon>
        <taxon>Saccharospirillum</taxon>
    </lineage>
</organism>